<dbReference type="AlphaFoldDB" id="A0A430A4E8"/>
<evidence type="ECO:0000259" key="1">
    <source>
        <dbReference type="Pfam" id="PF13349"/>
    </source>
</evidence>
<evidence type="ECO:0000313" key="2">
    <source>
        <dbReference type="EMBL" id="RSU01584.1"/>
    </source>
</evidence>
<evidence type="ECO:0000313" key="3">
    <source>
        <dbReference type="Proteomes" id="UP000287101"/>
    </source>
</evidence>
<feature type="domain" description="DUF4097" evidence="1">
    <location>
        <begin position="234"/>
        <end position="333"/>
    </location>
</feature>
<accession>A0A430A4E8</accession>
<reference evidence="2 3" key="1">
    <citation type="submission" date="2017-05" db="EMBL/GenBank/DDBJ databases">
        <title>Vagococcus spp. assemblies.</title>
        <authorList>
            <person name="Gulvik C.A."/>
        </authorList>
    </citation>
    <scope>NUCLEOTIDE SEQUENCE [LARGE SCALE GENOMIC DNA]</scope>
    <source>
        <strain evidence="2 3">CCUG 41755</strain>
    </source>
</reference>
<comment type="caution">
    <text evidence="2">The sequence shown here is derived from an EMBL/GenBank/DDBJ whole genome shotgun (WGS) entry which is preliminary data.</text>
</comment>
<keyword evidence="3" id="KW-1185">Reference proteome</keyword>
<organism evidence="2 3">
    <name type="scientific">Vagococcus fessus</name>
    <dbReference type="NCBI Taxonomy" id="120370"/>
    <lineage>
        <taxon>Bacteria</taxon>
        <taxon>Bacillati</taxon>
        <taxon>Bacillota</taxon>
        <taxon>Bacilli</taxon>
        <taxon>Lactobacillales</taxon>
        <taxon>Enterococcaceae</taxon>
        <taxon>Vagococcus</taxon>
    </lineage>
</organism>
<dbReference type="InterPro" id="IPR025164">
    <property type="entry name" value="Toastrack_DUF4097"/>
</dbReference>
<name>A0A430A4E8_9ENTE</name>
<dbReference type="Pfam" id="PF13349">
    <property type="entry name" value="DUF4097"/>
    <property type="match status" value="1"/>
</dbReference>
<proteinExistence type="predicted"/>
<protein>
    <recommendedName>
        <fullName evidence="1">DUF4097 domain-containing protein</fullName>
    </recommendedName>
</protein>
<dbReference type="RefSeq" id="WP_126832642.1">
    <property type="nucleotide sequence ID" value="NZ_CBCRYB010000008.1"/>
</dbReference>
<dbReference type="EMBL" id="NGJY01000005">
    <property type="protein sequence ID" value="RSU01584.1"/>
    <property type="molecule type" value="Genomic_DNA"/>
</dbReference>
<dbReference type="OrthoDB" id="2199251at2"/>
<sequence length="349" mass="38718">MTKKMISLASFGILLLIIGVAGGTFYYVKADKQLSTHIKEDYQPKNKKATDNLELTISGDLNYRISQSDDNKFHIEGTTYSLDKSQKFDWKKSETDDATKIDLTFTKSTKKMPTIGVNFWETEHQSVYLSIPKSYKTITVKGQKNSQVNLFDMTTDNLILKNEGAHVTLANSKLTTLNVTGNASYISLFDLKVEKEITASNESATLDINNTKSPIILLKNNDGEILASEVKGSIEVTTESGDISLTEIKGPITATSQNGTINWDSAYLEDDANLTTVNGDVFARFGYRPKDSSIKAKSQNGDITLFNKDTDHFKIKNAKHTLSIETSSGNIDVSAEGYEDYDDELDDDF</sequence>
<dbReference type="Proteomes" id="UP000287101">
    <property type="component" value="Unassembled WGS sequence"/>
</dbReference>
<gene>
    <name evidence="2" type="ORF">CBF31_10155</name>
</gene>